<evidence type="ECO:0000313" key="4">
    <source>
        <dbReference type="Proteomes" id="UP000035080"/>
    </source>
</evidence>
<dbReference type="PIRSF" id="PIRSF018266">
    <property type="entry name" value="FecR"/>
    <property type="match status" value="1"/>
</dbReference>
<dbReference type="EMBL" id="CP047385">
    <property type="protein sequence ID" value="QHF13777.1"/>
    <property type="molecule type" value="Genomic_DNA"/>
</dbReference>
<proteinExistence type="predicted"/>
<keyword evidence="4" id="KW-1185">Reference proteome</keyword>
<dbReference type="PANTHER" id="PTHR30273">
    <property type="entry name" value="PERIPLASMIC SIGNAL SENSOR AND SIGMA FACTOR ACTIVATOR FECR-RELATED"/>
    <property type="match status" value="1"/>
</dbReference>
<feature type="domain" description="FecR N-terminal" evidence="2">
    <location>
        <begin position="33"/>
        <end position="71"/>
    </location>
</feature>
<dbReference type="InterPro" id="IPR006860">
    <property type="entry name" value="FecR"/>
</dbReference>
<name>A0ABX6HS86_9BURK</name>
<reference evidence="3 4" key="1">
    <citation type="journal article" date="2015" name="Genome Announc.">
        <title>Genome Sequences of Two Pandoraea pnomenusa Isolates Recovered 11 Months Apart from a Cystic Fibrosis Patient.</title>
        <authorList>
            <person name="Ee R."/>
            <person name="Ambrose M."/>
            <person name="Lazenby J."/>
            <person name="Williams P."/>
            <person name="Chan K.G."/>
            <person name="Roddam L."/>
        </authorList>
    </citation>
    <scope>NUCLEOTIDE SEQUENCE [LARGE SCALE GENOMIC DNA]</scope>
    <source>
        <strain evidence="3 4">6399</strain>
    </source>
</reference>
<dbReference type="Gene3D" id="2.60.120.1440">
    <property type="match status" value="1"/>
</dbReference>
<dbReference type="InterPro" id="IPR012373">
    <property type="entry name" value="Ferrdict_sens_TM"/>
</dbReference>
<evidence type="ECO:0000259" key="2">
    <source>
        <dbReference type="Pfam" id="PF16220"/>
    </source>
</evidence>
<evidence type="ECO:0000313" key="3">
    <source>
        <dbReference type="EMBL" id="QHF13777.1"/>
    </source>
</evidence>
<protein>
    <submittedName>
        <fullName evidence="3">DUF4880 domain-containing protein</fullName>
    </submittedName>
</protein>
<evidence type="ECO:0000259" key="1">
    <source>
        <dbReference type="Pfam" id="PF04773"/>
    </source>
</evidence>
<gene>
    <name evidence="3" type="ORF">PI93_014845</name>
</gene>
<organism evidence="3 4">
    <name type="scientific">Pandoraea fibrosis</name>
    <dbReference type="NCBI Taxonomy" id="1891094"/>
    <lineage>
        <taxon>Bacteria</taxon>
        <taxon>Pseudomonadati</taxon>
        <taxon>Pseudomonadota</taxon>
        <taxon>Betaproteobacteria</taxon>
        <taxon>Burkholderiales</taxon>
        <taxon>Burkholderiaceae</taxon>
        <taxon>Pandoraea</taxon>
    </lineage>
</organism>
<accession>A0ABX6HS86</accession>
<dbReference type="InterPro" id="IPR032623">
    <property type="entry name" value="FecR_N"/>
</dbReference>
<dbReference type="Pfam" id="PF04773">
    <property type="entry name" value="FecR"/>
    <property type="match status" value="1"/>
</dbReference>
<dbReference type="Proteomes" id="UP000035080">
    <property type="component" value="Chromosome"/>
</dbReference>
<sequence length="349" mass="37807">MLRRALRGRRVTLKTPSHTALSAGALSPEVIERASLWLARLWSDTASAEDVAACECWRAAHPDHERAWQRLGAIGQKFDAVPSRVAFDTLNASATPRVSAAGRRRVLRVFGGVITLAGAGYTLRRSSVWDTVTADYTTGVGEVRSLTLADGTRLWLDTASAVDVRFVPGERRIVLRRGRICIETGSAATANGNSRAPLVVATRQGEIRDIGTRFTVRDGGDRTQVAVFDGIVLVRTAEGARSQRLDAGQAASFSSSAIETVDPADGFDDNAAAWTRAQLIVERMRLGDLVDTLARYRRGVLRCDAAVADLRVSGIFSLADTDRALASLAVGLPVETVYRTRYWVTVKAR</sequence>
<dbReference type="Pfam" id="PF16220">
    <property type="entry name" value="DUF4880"/>
    <property type="match status" value="1"/>
</dbReference>
<feature type="domain" description="FecR protein" evidence="1">
    <location>
        <begin position="135"/>
        <end position="232"/>
    </location>
</feature>
<dbReference type="PANTHER" id="PTHR30273:SF2">
    <property type="entry name" value="PROTEIN FECR"/>
    <property type="match status" value="1"/>
</dbReference>